<accession>A0ABP8GYG5</accession>
<gene>
    <name evidence="2" type="ORF">GCM10023184_23100</name>
</gene>
<evidence type="ECO:0000313" key="3">
    <source>
        <dbReference type="Proteomes" id="UP001501725"/>
    </source>
</evidence>
<dbReference type="EMBL" id="BAABGY010000007">
    <property type="protein sequence ID" value="GAA4331354.1"/>
    <property type="molecule type" value="Genomic_DNA"/>
</dbReference>
<organism evidence="2 3">
    <name type="scientific">Flaviaesturariibacter amylovorans</name>
    <dbReference type="NCBI Taxonomy" id="1084520"/>
    <lineage>
        <taxon>Bacteria</taxon>
        <taxon>Pseudomonadati</taxon>
        <taxon>Bacteroidota</taxon>
        <taxon>Chitinophagia</taxon>
        <taxon>Chitinophagales</taxon>
        <taxon>Chitinophagaceae</taxon>
        <taxon>Flaviaestuariibacter</taxon>
    </lineage>
</organism>
<feature type="chain" id="PRO_5046493676" evidence="1">
    <location>
        <begin position="19"/>
        <end position="123"/>
    </location>
</feature>
<dbReference type="Proteomes" id="UP001501725">
    <property type="component" value="Unassembled WGS sequence"/>
</dbReference>
<protein>
    <submittedName>
        <fullName evidence="2">Uncharacterized protein</fullName>
    </submittedName>
</protein>
<evidence type="ECO:0000256" key="1">
    <source>
        <dbReference type="SAM" id="SignalP"/>
    </source>
</evidence>
<dbReference type="RefSeq" id="WP_345255871.1">
    <property type="nucleotide sequence ID" value="NZ_BAABGY010000007.1"/>
</dbReference>
<feature type="signal peptide" evidence="1">
    <location>
        <begin position="1"/>
        <end position="18"/>
    </location>
</feature>
<reference evidence="3" key="1">
    <citation type="journal article" date="2019" name="Int. J. Syst. Evol. Microbiol.">
        <title>The Global Catalogue of Microorganisms (GCM) 10K type strain sequencing project: providing services to taxonomists for standard genome sequencing and annotation.</title>
        <authorList>
            <consortium name="The Broad Institute Genomics Platform"/>
            <consortium name="The Broad Institute Genome Sequencing Center for Infectious Disease"/>
            <person name="Wu L."/>
            <person name="Ma J."/>
        </authorList>
    </citation>
    <scope>NUCLEOTIDE SEQUENCE [LARGE SCALE GENOMIC DNA]</scope>
    <source>
        <strain evidence="3">JCM 17919</strain>
    </source>
</reference>
<sequence>MKQFLFLCVLALLHGATAAQKEITVRFSNDYNHVYHLALIVYKPDGTGETRVSNLEPKAEKSYTYPAGTELYIADYRQEAFAMRGNDIRKTGVKPAFVLRGDQPRLIVQLSTLASGSGQAPNR</sequence>
<evidence type="ECO:0000313" key="2">
    <source>
        <dbReference type="EMBL" id="GAA4331354.1"/>
    </source>
</evidence>
<keyword evidence="3" id="KW-1185">Reference proteome</keyword>
<keyword evidence="1" id="KW-0732">Signal</keyword>
<proteinExistence type="predicted"/>
<comment type="caution">
    <text evidence="2">The sequence shown here is derived from an EMBL/GenBank/DDBJ whole genome shotgun (WGS) entry which is preliminary data.</text>
</comment>
<name>A0ABP8GYG5_9BACT</name>